<dbReference type="EMBL" id="BNJF01000002">
    <property type="protein sequence ID" value="GHO46624.1"/>
    <property type="molecule type" value="Genomic_DNA"/>
</dbReference>
<keyword evidence="2" id="KW-1185">Reference proteome</keyword>
<protein>
    <submittedName>
        <fullName evidence="1">Uncharacterized protein</fullName>
    </submittedName>
</protein>
<proteinExistence type="predicted"/>
<dbReference type="Gene3D" id="2.130.10.10">
    <property type="entry name" value="YVTN repeat-like/Quinoprotein amine dehydrogenase"/>
    <property type="match status" value="1"/>
</dbReference>
<reference evidence="1" key="1">
    <citation type="submission" date="2020-10" db="EMBL/GenBank/DDBJ databases">
        <title>Taxonomic study of unclassified bacteria belonging to the class Ktedonobacteria.</title>
        <authorList>
            <person name="Yabe S."/>
            <person name="Wang C.M."/>
            <person name="Zheng Y."/>
            <person name="Sakai Y."/>
            <person name="Cavaletti L."/>
            <person name="Monciardini P."/>
            <person name="Donadio S."/>
        </authorList>
    </citation>
    <scope>NUCLEOTIDE SEQUENCE</scope>
    <source>
        <strain evidence="1">SOSP1-1</strain>
    </source>
</reference>
<evidence type="ECO:0000313" key="2">
    <source>
        <dbReference type="Proteomes" id="UP000612362"/>
    </source>
</evidence>
<gene>
    <name evidence="1" type="ORF">KSX_47870</name>
</gene>
<comment type="caution">
    <text evidence="1">The sequence shown here is derived from an EMBL/GenBank/DDBJ whole genome shotgun (WGS) entry which is preliminary data.</text>
</comment>
<dbReference type="InterPro" id="IPR015943">
    <property type="entry name" value="WD40/YVTN_repeat-like_dom_sf"/>
</dbReference>
<accession>A0A8J3I720</accession>
<name>A0A8J3I720_9CHLR</name>
<dbReference type="SUPFAM" id="SSF63829">
    <property type="entry name" value="Calcium-dependent phosphotriesterase"/>
    <property type="match status" value="1"/>
</dbReference>
<evidence type="ECO:0000313" key="1">
    <source>
        <dbReference type="EMBL" id="GHO46624.1"/>
    </source>
</evidence>
<dbReference type="AlphaFoldDB" id="A0A8J3I720"/>
<dbReference type="RefSeq" id="WP_220195992.1">
    <property type="nucleotide sequence ID" value="NZ_BNJF01000002.1"/>
</dbReference>
<organism evidence="1 2">
    <name type="scientific">Ktedonospora formicarum</name>
    <dbReference type="NCBI Taxonomy" id="2778364"/>
    <lineage>
        <taxon>Bacteria</taxon>
        <taxon>Bacillati</taxon>
        <taxon>Chloroflexota</taxon>
        <taxon>Ktedonobacteria</taxon>
        <taxon>Ktedonobacterales</taxon>
        <taxon>Ktedonobacteraceae</taxon>
        <taxon>Ktedonospora</taxon>
    </lineage>
</organism>
<sequence length="320" mass="35736">MKLLLSCISTQHSSLKKHWKETREQTSCPLTVIGSMRKPDGDPGGLLCLIDDLGASRKELALSLAAGITPYDQEHMLVTAFNGIHRVGIDLESIHYDAISSPLFNALHSLSRTRSGYLVASTGLDLLIEFSPAGDVLWTWWATDHGFTHTPTGEIRELDKGADHRDIKYGTLQQTTHVNSVAELPDGRILATLFHQGTVIAIDRETGRWETLLEGLDHPHSVRILDEQYFTVADTVHGKALLAQFKPDGKSVSVVEEVDAETNWLQDCSYDPHHNTWVLVDGKNTRVTLLPGRANGETARHSITQFNFDPEWRLYEAYTF</sequence>
<dbReference type="Proteomes" id="UP000612362">
    <property type="component" value="Unassembled WGS sequence"/>
</dbReference>